<dbReference type="Gene3D" id="1.10.10.10">
    <property type="entry name" value="Winged helix-like DNA-binding domain superfamily/Winged helix DNA-binding domain"/>
    <property type="match status" value="1"/>
</dbReference>
<dbReference type="GO" id="GO:0043531">
    <property type="term" value="F:ADP binding"/>
    <property type="evidence" value="ECO:0007669"/>
    <property type="project" value="InterPro"/>
</dbReference>
<evidence type="ECO:0000259" key="7">
    <source>
        <dbReference type="Pfam" id="PF00931"/>
    </source>
</evidence>
<dbReference type="PRINTS" id="PR00364">
    <property type="entry name" value="DISEASERSIST"/>
</dbReference>
<dbReference type="SUPFAM" id="SSF52540">
    <property type="entry name" value="P-loop containing nucleoside triphosphate hydrolases"/>
    <property type="match status" value="2"/>
</dbReference>
<keyword evidence="5" id="KW-0611">Plant defense</keyword>
<feature type="domain" description="Disease resistance protein winged helix" evidence="9">
    <location>
        <begin position="707"/>
        <end position="780"/>
    </location>
</feature>
<dbReference type="SUPFAM" id="SSF52058">
    <property type="entry name" value="L domain-like"/>
    <property type="match status" value="1"/>
</dbReference>
<dbReference type="InterPro" id="IPR038005">
    <property type="entry name" value="RX-like_CC"/>
</dbReference>
<feature type="domain" description="NB-ARC" evidence="7">
    <location>
        <begin position="456"/>
        <end position="615"/>
    </location>
</feature>
<dbReference type="CDD" id="cd14798">
    <property type="entry name" value="RX-CC_like"/>
    <property type="match status" value="1"/>
</dbReference>
<organism evidence="11 12">
    <name type="scientific">Paspalum vaginatum</name>
    <name type="common">seashore paspalum</name>
    <dbReference type="NCBI Taxonomy" id="158149"/>
    <lineage>
        <taxon>Eukaryota</taxon>
        <taxon>Viridiplantae</taxon>
        <taxon>Streptophyta</taxon>
        <taxon>Embryophyta</taxon>
        <taxon>Tracheophyta</taxon>
        <taxon>Spermatophyta</taxon>
        <taxon>Magnoliopsida</taxon>
        <taxon>Liliopsida</taxon>
        <taxon>Poales</taxon>
        <taxon>Poaceae</taxon>
        <taxon>PACMAD clade</taxon>
        <taxon>Panicoideae</taxon>
        <taxon>Andropogonodae</taxon>
        <taxon>Paspaleae</taxon>
        <taxon>Paspalinae</taxon>
        <taxon>Paspalum</taxon>
    </lineage>
</organism>
<dbReference type="PANTHER" id="PTHR23155:SF1114">
    <property type="entry name" value="OS02G0475500 PROTEIN"/>
    <property type="match status" value="1"/>
</dbReference>
<dbReference type="InterPro" id="IPR044974">
    <property type="entry name" value="Disease_R_plants"/>
</dbReference>
<gene>
    <name evidence="11" type="ORF">BS78_K272100</name>
</gene>
<evidence type="ECO:0000256" key="3">
    <source>
        <dbReference type="ARBA" id="ARBA00022737"/>
    </source>
</evidence>
<dbReference type="InterPro" id="IPR032675">
    <property type="entry name" value="LRR_dom_sf"/>
</dbReference>
<dbReference type="Gene3D" id="3.80.10.10">
    <property type="entry name" value="Ribonuclease Inhibitor"/>
    <property type="match status" value="2"/>
</dbReference>
<evidence type="ECO:0008006" key="13">
    <source>
        <dbReference type="Google" id="ProtNLM"/>
    </source>
</evidence>
<dbReference type="EMBL" id="MU629771">
    <property type="protein sequence ID" value="KAJ1255252.1"/>
    <property type="molecule type" value="Genomic_DNA"/>
</dbReference>
<dbReference type="Pfam" id="PF23598">
    <property type="entry name" value="LRR_14"/>
    <property type="match status" value="2"/>
</dbReference>
<keyword evidence="2" id="KW-0433">Leucine-rich repeat</keyword>
<reference evidence="11 12" key="1">
    <citation type="submission" date="2022-10" db="EMBL/GenBank/DDBJ databases">
        <title>WGS assembly of Paspalum vaginatum 540-79.</title>
        <authorList>
            <person name="Sun G."/>
            <person name="Wase N."/>
            <person name="Shu S."/>
            <person name="Jenkins J."/>
            <person name="Zhou B."/>
            <person name="Torres-Rodriguez J."/>
            <person name="Chen C."/>
            <person name="Sandor L."/>
            <person name="Plott C."/>
            <person name="Yoshinga Y."/>
            <person name="Daum C."/>
            <person name="Qi P."/>
            <person name="Barry K."/>
            <person name="Lipzen A."/>
            <person name="Berry L."/>
            <person name="Pedersen C."/>
            <person name="Gottilla T."/>
            <person name="Foltz A."/>
            <person name="Yu H."/>
            <person name="O'Malley R."/>
            <person name="Zhang C."/>
            <person name="Devos K."/>
            <person name="Sigmon B."/>
            <person name="Yu B."/>
            <person name="Obata T."/>
            <person name="Schmutz J."/>
            <person name="Schnable J."/>
        </authorList>
    </citation>
    <scope>NUCLEOTIDE SEQUENCE [LARGE SCALE GENOMIC DNA]</scope>
    <source>
        <strain evidence="12">cv. 540-79</strain>
    </source>
</reference>
<evidence type="ECO:0000256" key="6">
    <source>
        <dbReference type="ARBA" id="ARBA00023054"/>
    </source>
</evidence>
<dbReference type="InterPro" id="IPR027417">
    <property type="entry name" value="P-loop_NTPase"/>
</dbReference>
<feature type="domain" description="Disease resistance R13L4/SHOC-2-like LRR" evidence="10">
    <location>
        <begin position="1013"/>
        <end position="1252"/>
    </location>
</feature>
<keyword evidence="6" id="KW-0175">Coiled coil</keyword>
<dbReference type="Gene3D" id="3.40.50.300">
    <property type="entry name" value="P-loop containing nucleotide triphosphate hydrolases"/>
    <property type="match status" value="2"/>
</dbReference>
<evidence type="ECO:0000256" key="2">
    <source>
        <dbReference type="ARBA" id="ARBA00022614"/>
    </source>
</evidence>
<evidence type="ECO:0000313" key="12">
    <source>
        <dbReference type="Proteomes" id="UP001164776"/>
    </source>
</evidence>
<dbReference type="GO" id="GO:0009626">
    <property type="term" value="P:plant-type hypersensitive response"/>
    <property type="evidence" value="ECO:0007669"/>
    <property type="project" value="UniProtKB-ARBA"/>
</dbReference>
<comment type="caution">
    <text evidence="11">The sequence shown here is derived from an EMBL/GenBank/DDBJ whole genome shotgun (WGS) entry which is preliminary data.</text>
</comment>
<evidence type="ECO:0000259" key="10">
    <source>
        <dbReference type="Pfam" id="PF23598"/>
    </source>
</evidence>
<dbReference type="PANTHER" id="PTHR23155">
    <property type="entry name" value="DISEASE RESISTANCE PROTEIN RP"/>
    <property type="match status" value="1"/>
</dbReference>
<feature type="domain" description="Disease resistance N-terminal" evidence="8">
    <location>
        <begin position="14"/>
        <end position="94"/>
    </location>
</feature>
<evidence type="ECO:0000259" key="8">
    <source>
        <dbReference type="Pfam" id="PF18052"/>
    </source>
</evidence>
<dbReference type="GO" id="GO:0002758">
    <property type="term" value="P:innate immune response-activating signaling pathway"/>
    <property type="evidence" value="ECO:0007669"/>
    <property type="project" value="UniProtKB-ARBA"/>
</dbReference>
<dbReference type="FunFam" id="1.10.10.10:FF:000322">
    <property type="entry name" value="Probable disease resistance protein At1g63360"/>
    <property type="match status" value="1"/>
</dbReference>
<dbReference type="InterPro" id="IPR002182">
    <property type="entry name" value="NB-ARC"/>
</dbReference>
<dbReference type="InterPro" id="IPR055414">
    <property type="entry name" value="LRR_R13L4/SHOC2-like"/>
</dbReference>
<comment type="similarity">
    <text evidence="1">Belongs to the disease resistance NB-LRR family.</text>
</comment>
<accession>A0A9W8CEY1</accession>
<keyword evidence="12" id="KW-1185">Reference proteome</keyword>
<dbReference type="InterPro" id="IPR041118">
    <property type="entry name" value="Rx_N"/>
</dbReference>
<feature type="domain" description="NB-ARC" evidence="7">
    <location>
        <begin position="174"/>
        <end position="335"/>
    </location>
</feature>
<dbReference type="Pfam" id="PF00931">
    <property type="entry name" value="NB-ARC"/>
    <property type="match status" value="2"/>
</dbReference>
<dbReference type="InterPro" id="IPR058922">
    <property type="entry name" value="WHD_DRP"/>
</dbReference>
<feature type="domain" description="Disease resistance R13L4/SHOC-2-like LRR" evidence="10">
    <location>
        <begin position="832"/>
        <end position="931"/>
    </location>
</feature>
<protein>
    <recommendedName>
        <fullName evidence="13">NB-ARC domain-containing protein</fullName>
    </recommendedName>
</protein>
<dbReference type="InterPro" id="IPR036388">
    <property type="entry name" value="WH-like_DNA-bd_sf"/>
</dbReference>
<proteinExistence type="inferred from homology"/>
<dbReference type="Proteomes" id="UP001164776">
    <property type="component" value="Unassembled WGS sequence"/>
</dbReference>
<evidence type="ECO:0000256" key="5">
    <source>
        <dbReference type="ARBA" id="ARBA00022821"/>
    </source>
</evidence>
<evidence type="ECO:0000259" key="9">
    <source>
        <dbReference type="Pfam" id="PF23559"/>
    </source>
</evidence>
<dbReference type="Pfam" id="PF18052">
    <property type="entry name" value="Rx_N"/>
    <property type="match status" value="1"/>
</dbReference>
<dbReference type="Gene3D" id="1.20.5.4130">
    <property type="match status" value="1"/>
</dbReference>
<dbReference type="OrthoDB" id="675227at2759"/>
<dbReference type="Pfam" id="PF23559">
    <property type="entry name" value="WHD_DRP"/>
    <property type="match status" value="1"/>
</dbReference>
<name>A0A9W8CEY1_9POAL</name>
<keyword evidence="4" id="KW-0547">Nucleotide-binding</keyword>
<evidence type="ECO:0000256" key="1">
    <source>
        <dbReference type="ARBA" id="ARBA00008894"/>
    </source>
</evidence>
<sequence>MEAAAVGIGRASLNCLLSGAKAAITEDAALRQSVQRDVVFLTDELAAMKSYLRDADEERNRHKVTRSRVKHVRDLAYDVEDCLAEYAVHLENPSGWRLARTVLERHRIAEEMKGLRARAEEMNHRNLRYHLAEDHPASSSSAADNNPSTILNPLRQVDLFFESGQLDLVPLICKNDPELRVIAVWGASGDPRKTSLVRKAYDDLRRNEEGFECYAWIRVVHPFNPSEFLQSIVRQFYIDSLEEAVKTEAEAEATLGSQVDRQMEKVDQHHLHDQLNKHVTQKYLIVLNQLSTIEDWDWIKTYFPNNKKGSRIIVSTEQAEVASLCAGPQRLRVELKQPSSDHTIYAFCEQGTMEVECGSSVSTSNDVGTETTKDTLKESRFIRRHKEISDIIKMITSNSCSQGFEGTTEFEPRSLSAATGTGIESAEDNALKEHQIIMPRSNEISHSSIPSSHNDDQEPKVISIYGKGGIGKTSLVQSIYQNQDLRLNFNKCAYATIKHPFNRKDLLGSLAKQLDKEGATSRGDRKKLGDIRQRLADILKDKTYLIVLDDLSSNKEWDTIIGVLPKSKDSWVIVTTSTENIAKHCSKKRGIIYKLKRLDEQDAHNLFTETVFHRTRTIDWDGQYHELGTEAKSIIKRCDGFPLAILTIGGALAKRPKTPVEWRKLNEYIGAELEANAEPETIIRTILVKCYDYLPYDLKSCFLYLSIFPQDHIISRRRLVHRWTAEGYSTSNEHGKSAKETAEDYFMELIDRSMILRFVESTGSTKGIDSCKFNDLIHEMSTSKSVEESLVLRLEEGCGMRKQGKIRHLSVISDNWSGCQNEFENIVHPSSIRSLTVFGKWRPFFISEKMRMLRVLDLEGTSGLNDHHLEHIGKLLHLKYLSLRSCSDICYLPHSLGNLRQLETLDIKHTAIVKLPKAIIRLRKLQYLRAGGVGFYGGRSYQELVQVLGLPKLMQNKLCLFALCSFACCVACCVPQSREMSWDADGDPNKRDVCTAWCCAVLPFVAWRLDAHGVLVPSGVNKLSALHTLGTINIGHGKAVLQDLRRLIRLRKLGVVGVNKKNSVEFCLALSALSNLESLSVRSAGEQGLDGCLESDDLKHSPLEKLRSLELDGNLVKLPGWINGLQSLAKLSLSSSRISDPKAAMQVLGKLPNLTILRLLKKPFKSEELQLTFDGFQKLKVLQLNRVDGLQKVGFKQGEMPMLEVLLFCGAMTGLSGLSSLPRLKELVLEGDYSEGLLQDLRQQLASNPNSPILKMD</sequence>
<keyword evidence="3" id="KW-0677">Repeat</keyword>
<dbReference type="AlphaFoldDB" id="A0A9W8CEY1"/>
<dbReference type="Gene3D" id="1.10.8.430">
    <property type="entry name" value="Helical domain of apoptotic protease-activating factors"/>
    <property type="match status" value="1"/>
</dbReference>
<dbReference type="GO" id="GO:0042742">
    <property type="term" value="P:defense response to bacterium"/>
    <property type="evidence" value="ECO:0007669"/>
    <property type="project" value="UniProtKB-ARBA"/>
</dbReference>
<evidence type="ECO:0000256" key="4">
    <source>
        <dbReference type="ARBA" id="ARBA00022741"/>
    </source>
</evidence>
<evidence type="ECO:0000313" key="11">
    <source>
        <dbReference type="EMBL" id="KAJ1255252.1"/>
    </source>
</evidence>
<dbReference type="InterPro" id="IPR042197">
    <property type="entry name" value="Apaf_helical"/>
</dbReference>